<accession>U1N9U6</accession>
<dbReference type="EMBL" id="KE356560">
    <property type="protein sequence ID" value="ERG93338.1"/>
    <property type="molecule type" value="Genomic_DNA"/>
</dbReference>
<reference evidence="1" key="1">
    <citation type="journal article" date="2013" name="PLoS ONE">
        <title>Assembly-driven community genomics of a hypersaline microbial ecosystem.</title>
        <authorList>
            <person name="Podell S."/>
            <person name="Ugalde J.A."/>
            <person name="Narasingarao P."/>
            <person name="Banfield J.F."/>
            <person name="Heidelberg K.B."/>
            <person name="Allen E.E."/>
        </authorList>
    </citation>
    <scope>NUCLEOTIDE SEQUENCE [LARGE SCALE GENOMIC DNA]</scope>
</reference>
<dbReference type="STRING" id="1238424.J07HQW1_03399"/>
<dbReference type="HOGENOM" id="CLU_2985631_0_0_2"/>
<proteinExistence type="predicted"/>
<evidence type="ECO:0000313" key="1">
    <source>
        <dbReference type="EMBL" id="ERG93338.1"/>
    </source>
</evidence>
<name>U1N9U6_9EURY</name>
<organism evidence="1">
    <name type="scientific">Haloquadratum walsbyi J07HQW1</name>
    <dbReference type="NCBI Taxonomy" id="1238424"/>
    <lineage>
        <taxon>Archaea</taxon>
        <taxon>Methanobacteriati</taxon>
        <taxon>Methanobacteriota</taxon>
        <taxon>Stenosarchaea group</taxon>
        <taxon>Halobacteria</taxon>
        <taxon>Halobacteriales</taxon>
        <taxon>Haloferacaceae</taxon>
        <taxon>Haloquadratum</taxon>
    </lineage>
</organism>
<dbReference type="Proteomes" id="UP000030649">
    <property type="component" value="Unassembled WGS sequence"/>
</dbReference>
<dbReference type="AlphaFoldDB" id="U1N9U6"/>
<gene>
    <name evidence="1" type="ORF">J07HQW1_03399</name>
</gene>
<protein>
    <submittedName>
        <fullName evidence="1">Uncharacterized protein</fullName>
    </submittedName>
</protein>
<sequence length="57" mass="6293">MPFTAMLTCTTVAVGLMPARATLEPLLVAITTLRVSAHRTPLTRVRRVNPRGRDSFE</sequence>